<feature type="transmembrane region" description="Helical" evidence="2">
    <location>
        <begin position="126"/>
        <end position="146"/>
    </location>
</feature>
<keyword evidence="5" id="KW-1185">Reference proteome</keyword>
<feature type="region of interest" description="Disordered" evidence="1">
    <location>
        <begin position="1"/>
        <end position="27"/>
    </location>
</feature>
<evidence type="ECO:0000259" key="3">
    <source>
        <dbReference type="Pfam" id="PF14244"/>
    </source>
</evidence>
<dbReference type="EMBL" id="JAFEMO010000007">
    <property type="protein sequence ID" value="KAH7568024.1"/>
    <property type="molecule type" value="Genomic_DNA"/>
</dbReference>
<evidence type="ECO:0000313" key="4">
    <source>
        <dbReference type="EMBL" id="KAH7568024.1"/>
    </source>
</evidence>
<dbReference type="InterPro" id="IPR029472">
    <property type="entry name" value="Copia-like_N"/>
</dbReference>
<accession>A0ABQ8HUH2</accession>
<dbReference type="Pfam" id="PF14244">
    <property type="entry name" value="Retrotran_gag_3"/>
    <property type="match status" value="1"/>
</dbReference>
<protein>
    <recommendedName>
        <fullName evidence="3">Retrotransposon Copia-like N-terminal domain-containing protein</fullName>
    </recommendedName>
</protein>
<proteinExistence type="predicted"/>
<comment type="caution">
    <text evidence="4">The sequence shown here is derived from an EMBL/GenBank/DDBJ whole genome shotgun (WGS) entry which is preliminary data.</text>
</comment>
<evidence type="ECO:0000256" key="2">
    <source>
        <dbReference type="SAM" id="Phobius"/>
    </source>
</evidence>
<dbReference type="PANTHER" id="PTHR37610:SF100">
    <property type="entry name" value="COPIA-LIKE POLYPROTEIN_RETROTRANSPOSON"/>
    <property type="match status" value="1"/>
</dbReference>
<dbReference type="Proteomes" id="UP000827721">
    <property type="component" value="Unassembled WGS sequence"/>
</dbReference>
<evidence type="ECO:0000313" key="5">
    <source>
        <dbReference type="Proteomes" id="UP000827721"/>
    </source>
</evidence>
<keyword evidence="2" id="KW-0472">Membrane</keyword>
<keyword evidence="2" id="KW-1133">Transmembrane helix</keyword>
<name>A0ABQ8HUH2_9ROSI</name>
<keyword evidence="2" id="KW-0812">Transmembrane</keyword>
<feature type="compositionally biased region" description="Polar residues" evidence="1">
    <location>
        <begin position="8"/>
        <end position="18"/>
    </location>
</feature>
<gene>
    <name evidence="4" type="ORF">JRO89_XS07G0216200</name>
</gene>
<organism evidence="4 5">
    <name type="scientific">Xanthoceras sorbifolium</name>
    <dbReference type="NCBI Taxonomy" id="99658"/>
    <lineage>
        <taxon>Eukaryota</taxon>
        <taxon>Viridiplantae</taxon>
        <taxon>Streptophyta</taxon>
        <taxon>Embryophyta</taxon>
        <taxon>Tracheophyta</taxon>
        <taxon>Spermatophyta</taxon>
        <taxon>Magnoliopsida</taxon>
        <taxon>eudicotyledons</taxon>
        <taxon>Gunneridae</taxon>
        <taxon>Pentapetalae</taxon>
        <taxon>rosids</taxon>
        <taxon>malvids</taxon>
        <taxon>Sapindales</taxon>
        <taxon>Sapindaceae</taxon>
        <taxon>Xanthoceroideae</taxon>
        <taxon>Xanthoceras</taxon>
    </lineage>
</organism>
<reference evidence="4 5" key="1">
    <citation type="submission" date="2021-02" db="EMBL/GenBank/DDBJ databases">
        <title>Plant Genome Project.</title>
        <authorList>
            <person name="Zhang R.-G."/>
        </authorList>
    </citation>
    <scope>NUCLEOTIDE SEQUENCE [LARGE SCALE GENOMIC DNA]</scope>
    <source>
        <tissue evidence="4">Leaves</tissue>
    </source>
</reference>
<feature type="domain" description="Retrotransposon Copia-like N-terminal" evidence="3">
    <location>
        <begin position="38"/>
        <end position="84"/>
    </location>
</feature>
<sequence>MVDDKKSQNPTGSKSGTQPPLPSQYSDSTDYQDSFYAHHSDSPSIVLVSSLFSGDNYGTWVQAIIVAFQAKNKLGFVDGTIMKPYTQSESRSGNTLKHSIASLKQDDLSVSAYFTKLKSLWMNSILFLWFNYVLAIVASLLLSNFNKIRLCSLFKAYTIDFERFGVRTYCWNLCLMQLKCILWFIKRKNNKRFNQCCCQTLEAADLITIKSENRMSIPQARTNGPGNRQFGGYSKDNDLTVIIVVVMAISKLHATSYMDFHRRQEAK</sequence>
<feature type="transmembrane region" description="Helical" evidence="2">
    <location>
        <begin position="166"/>
        <end position="185"/>
    </location>
</feature>
<evidence type="ECO:0000256" key="1">
    <source>
        <dbReference type="SAM" id="MobiDB-lite"/>
    </source>
</evidence>
<dbReference type="PANTHER" id="PTHR37610">
    <property type="entry name" value="CCHC-TYPE DOMAIN-CONTAINING PROTEIN"/>
    <property type="match status" value="1"/>
</dbReference>